<dbReference type="InterPro" id="IPR008773">
    <property type="entry name" value="PhnI"/>
</dbReference>
<dbReference type="GO" id="GO:0016747">
    <property type="term" value="F:acyltransferase activity, transferring groups other than amino-acyl groups"/>
    <property type="evidence" value="ECO:0007669"/>
    <property type="project" value="InterPro"/>
</dbReference>
<evidence type="ECO:0000313" key="3">
    <source>
        <dbReference type="Proteomes" id="UP000729733"/>
    </source>
</evidence>
<organism evidence="2 3">
    <name type="scientific">Waterburya agarophytonicola KI4</name>
    <dbReference type="NCBI Taxonomy" id="2874699"/>
    <lineage>
        <taxon>Bacteria</taxon>
        <taxon>Bacillati</taxon>
        <taxon>Cyanobacteriota</taxon>
        <taxon>Cyanophyceae</taxon>
        <taxon>Pleurocapsales</taxon>
        <taxon>Hyellaceae</taxon>
        <taxon>Waterburya</taxon>
        <taxon>Waterburya agarophytonicola</taxon>
    </lineage>
</organism>
<accession>A0A964BRU5</accession>
<proteinExistence type="predicted"/>
<comment type="caution">
    <text evidence="2">The sequence shown here is derived from an EMBL/GenBank/DDBJ whole genome shotgun (WGS) entry which is preliminary data.</text>
</comment>
<dbReference type="CDD" id="cd04301">
    <property type="entry name" value="NAT_SF"/>
    <property type="match status" value="1"/>
</dbReference>
<dbReference type="InterPro" id="IPR000182">
    <property type="entry name" value="GNAT_dom"/>
</dbReference>
<dbReference type="Gene3D" id="3.40.630.30">
    <property type="match status" value="1"/>
</dbReference>
<dbReference type="SUPFAM" id="SSF55729">
    <property type="entry name" value="Acyl-CoA N-acyltransferases (Nat)"/>
    <property type="match status" value="1"/>
</dbReference>
<dbReference type="AlphaFoldDB" id="A0A964BRU5"/>
<name>A0A964BRU5_9CYAN</name>
<evidence type="ECO:0000313" key="2">
    <source>
        <dbReference type="EMBL" id="MCC0177092.1"/>
    </source>
</evidence>
<gene>
    <name evidence="2" type="ORF">I4641_08895</name>
</gene>
<feature type="domain" description="N-acetyltransferase" evidence="1">
    <location>
        <begin position="366"/>
        <end position="514"/>
    </location>
</feature>
<dbReference type="Pfam" id="PF05861">
    <property type="entry name" value="PhnI"/>
    <property type="match status" value="1"/>
</dbReference>
<dbReference type="Pfam" id="PF00583">
    <property type="entry name" value="Acetyltransf_1"/>
    <property type="match status" value="1"/>
</dbReference>
<protein>
    <submittedName>
        <fullName evidence="2">Carbon-phosphorus lyase complex subunit PhnI</fullName>
    </submittedName>
</protein>
<sequence>MAYVAVKGGEKAIQNAEALLQAMRRGDKHIPELSLEQIKQQFALAVNRVMAEGSLYDEDLAALAIKQSWGDLVEAIFLLRAYRTTLPRLYYSKPIDTEKMQVQRRVSSIFKDIPGGQKLGATYDYIHRLLDFKLAAEDNEYITPEIVGANGCLPTPRTIDTLNQEQLIQPEKDITEPDKEPFDITRQSLNTPTDRDARLQNLARADEGFLLGLAYSTQRGYGKNHPFAGEIRIGEVEVIIEPEELGFEIAIADIQVTEVQMVNQFKGSKDLPPQFTRGYGLTFGYNERKAMSMALVDRALRAKEYGESMEGVAQDEEFVLYHSDNVEAQGFVQHLKLPHYIDFQAELNLVRQMRQERSLDKDNQNIKIRLEEAQDYSNIFQLNSLAFGQENEAELIEKIRKSDRYIPELSLVAELDSKIVGHIIFSYIDLVDRETTLVLALAPIAVLPEYQNRGIGSLLITTGLEIAEKIQIPMVIVLGNPKFYNRFGFKPAINYGIKSPFDVGDEYFMVKFFNSDRHKYKGKVIYPITFNETN</sequence>
<evidence type="ECO:0000259" key="1">
    <source>
        <dbReference type="PROSITE" id="PS51186"/>
    </source>
</evidence>
<reference evidence="2" key="1">
    <citation type="journal article" date="2021" name="Antonie Van Leeuwenhoek">
        <title>Draft genome and description of Waterburya agarophytonicola gen. nov. sp. nov. (Pleurocapsales, Cyanobacteria): a seaweed symbiont.</title>
        <authorList>
            <person name="Bonthond G."/>
            <person name="Shalygin S."/>
            <person name="Bayer T."/>
            <person name="Weinberger F."/>
        </authorList>
    </citation>
    <scope>NUCLEOTIDE SEQUENCE</scope>
    <source>
        <strain evidence="2">KI4</strain>
    </source>
</reference>
<dbReference type="GO" id="GO:0016829">
    <property type="term" value="F:lyase activity"/>
    <property type="evidence" value="ECO:0007669"/>
    <property type="project" value="UniProtKB-KW"/>
</dbReference>
<dbReference type="GO" id="GO:0019634">
    <property type="term" value="P:organic phosphonate metabolic process"/>
    <property type="evidence" value="ECO:0007669"/>
    <property type="project" value="InterPro"/>
</dbReference>
<keyword evidence="2" id="KW-0456">Lyase</keyword>
<dbReference type="EMBL" id="JADWDC010000016">
    <property type="protein sequence ID" value="MCC0177092.1"/>
    <property type="molecule type" value="Genomic_DNA"/>
</dbReference>
<keyword evidence="3" id="KW-1185">Reference proteome</keyword>
<dbReference type="Proteomes" id="UP000729733">
    <property type="component" value="Unassembled WGS sequence"/>
</dbReference>
<dbReference type="PROSITE" id="PS51186">
    <property type="entry name" value="GNAT"/>
    <property type="match status" value="1"/>
</dbReference>
<dbReference type="InterPro" id="IPR016181">
    <property type="entry name" value="Acyl_CoA_acyltransferase"/>
</dbReference>